<evidence type="ECO:0000313" key="3">
    <source>
        <dbReference type="Proteomes" id="UP000478417"/>
    </source>
</evidence>
<keyword evidence="1" id="KW-0472">Membrane</keyword>
<protein>
    <submittedName>
        <fullName evidence="2">Uncharacterized protein</fullName>
    </submittedName>
</protein>
<proteinExistence type="predicted"/>
<dbReference type="AlphaFoldDB" id="A0A6B2LYA9"/>
<dbReference type="EMBL" id="JAAGNX010000001">
    <property type="protein sequence ID" value="NDV61618.1"/>
    <property type="molecule type" value="Genomic_DNA"/>
</dbReference>
<comment type="caution">
    <text evidence="2">The sequence shown here is derived from an EMBL/GenBank/DDBJ whole genome shotgun (WGS) entry which is preliminary data.</text>
</comment>
<evidence type="ECO:0000313" key="2">
    <source>
        <dbReference type="EMBL" id="NDV61618.1"/>
    </source>
</evidence>
<accession>A0A6B2LYA9</accession>
<gene>
    <name evidence="2" type="ORF">G0Q06_04065</name>
</gene>
<keyword evidence="1" id="KW-0812">Transmembrane</keyword>
<keyword evidence="1" id="KW-1133">Transmembrane helix</keyword>
<feature type="transmembrane region" description="Helical" evidence="1">
    <location>
        <begin position="54"/>
        <end position="76"/>
    </location>
</feature>
<organism evidence="2 3">
    <name type="scientific">Oceanipulchritudo coccoides</name>
    <dbReference type="NCBI Taxonomy" id="2706888"/>
    <lineage>
        <taxon>Bacteria</taxon>
        <taxon>Pseudomonadati</taxon>
        <taxon>Verrucomicrobiota</taxon>
        <taxon>Opitutia</taxon>
        <taxon>Puniceicoccales</taxon>
        <taxon>Oceanipulchritudinaceae</taxon>
        <taxon>Oceanipulchritudo</taxon>
    </lineage>
</organism>
<dbReference type="Proteomes" id="UP000478417">
    <property type="component" value="Unassembled WGS sequence"/>
</dbReference>
<keyword evidence="3" id="KW-1185">Reference proteome</keyword>
<sequence>MKTLGFLIQLATAGLMGYLGYIFFLNLAIFPVAAFGILFGHIMRRNAKLGISDFFSGYFVALLLCVVFFGVGYGMMHILDLRPAEGVGRY</sequence>
<feature type="transmembrane region" description="Helical" evidence="1">
    <location>
        <begin position="20"/>
        <end position="42"/>
    </location>
</feature>
<dbReference type="RefSeq" id="WP_163962709.1">
    <property type="nucleotide sequence ID" value="NZ_JAAGNX010000001.1"/>
</dbReference>
<reference evidence="2 3" key="1">
    <citation type="submission" date="2020-02" db="EMBL/GenBank/DDBJ databases">
        <title>Albibacoteraceae fam. nov., the first described family within the subdivision 4 Verrucomicrobia.</title>
        <authorList>
            <person name="Xi F."/>
        </authorList>
    </citation>
    <scope>NUCLEOTIDE SEQUENCE [LARGE SCALE GENOMIC DNA]</scope>
    <source>
        <strain evidence="2 3">CK1056</strain>
    </source>
</reference>
<evidence type="ECO:0000256" key="1">
    <source>
        <dbReference type="SAM" id="Phobius"/>
    </source>
</evidence>
<name>A0A6B2LYA9_9BACT</name>